<accession>L0EJ40</accession>
<protein>
    <submittedName>
        <fullName evidence="3">Putative RAMP superfamily protein probably involved in DNA repair</fullName>
    </submittedName>
</protein>
<feature type="domain" description="CRISPR type III-associated protein" evidence="2">
    <location>
        <begin position="13"/>
        <end position="161"/>
    </location>
</feature>
<dbReference type="InterPro" id="IPR005537">
    <property type="entry name" value="RAMP_III_fam"/>
</dbReference>
<evidence type="ECO:0000256" key="1">
    <source>
        <dbReference type="ARBA" id="ARBA00023118"/>
    </source>
</evidence>
<keyword evidence="1" id="KW-0051">Antiviral defense</keyword>
<sequence length="415" mass="46146">MNQVHEWSFVLVSKSPLRIGTDDGDLLLDDNGRPFLPGTSWAGACRAYMTSIKESYQAMFGSQGTGGIQQASRLIFSDGVCVTPQPFEVRPRVHLDRATKTVHRAKFEQMTVAAGARFKVKLTLRTNDNSDKELVEIMLDALHRGIIRLGAYKSTGGGKVEIVDGQYICYDFGNREDLEAYVEQSKAYEPWSPKPRAWFDVLNLEISGKLASPLLIAGQYPHDSSKPDRSPIQSSYDGELRYIIPATSFKGSLRHQVARIIRSLSAVPGLEEHIFDGRIALEDIVLEEPKTKIYHRVAIHPIKGGYKDGALVEEETVSGHFATSLYLQYDDRSEKDRAAAAVLLFALRDLSAGRQTLGSGHGIGRGELRLSELKMSYADKSVTIDFEKRCVHDPGNWLTELQEALDRFVKEGEAG</sequence>
<dbReference type="GO" id="GO:0051607">
    <property type="term" value="P:defense response to virus"/>
    <property type="evidence" value="ECO:0007669"/>
    <property type="project" value="UniProtKB-KW"/>
</dbReference>
<dbReference type="EMBL" id="CP003255">
    <property type="protein sequence ID" value="AGA59175.1"/>
    <property type="molecule type" value="Genomic_DNA"/>
</dbReference>
<gene>
    <name evidence="3" type="ordered locus">Theco_3119</name>
</gene>
<dbReference type="PANTHER" id="PTHR35579:SF6">
    <property type="entry name" value="DUF324 DOMAIN-CONTAINING PROTEIN"/>
    <property type="match status" value="1"/>
</dbReference>
<dbReference type="STRING" id="717605.Theco_3119"/>
<evidence type="ECO:0000259" key="2">
    <source>
        <dbReference type="Pfam" id="PF03787"/>
    </source>
</evidence>
<evidence type="ECO:0000313" key="4">
    <source>
        <dbReference type="Proteomes" id="UP000010795"/>
    </source>
</evidence>
<dbReference type="InterPro" id="IPR052216">
    <property type="entry name" value="CRISPR_Csm3_endoribonuclease"/>
</dbReference>
<feature type="domain" description="CRISPR type III-associated protein" evidence="2">
    <location>
        <begin position="237"/>
        <end position="364"/>
    </location>
</feature>
<dbReference type="eggNOG" id="COG1337">
    <property type="taxonomic scope" value="Bacteria"/>
</dbReference>
<dbReference type="Pfam" id="PF03787">
    <property type="entry name" value="RAMPs"/>
    <property type="match status" value="2"/>
</dbReference>
<dbReference type="RefSeq" id="WP_015255912.1">
    <property type="nucleotide sequence ID" value="NC_019897.1"/>
</dbReference>
<dbReference type="AlphaFoldDB" id="L0EJ40"/>
<reference evidence="4" key="1">
    <citation type="submission" date="2012-01" db="EMBL/GenBank/DDBJ databases">
        <title>Complete sequence of chromosome of Thermobacillus composti KWC4.</title>
        <authorList>
            <person name="Lucas S."/>
            <person name="Han J."/>
            <person name="Lapidus A."/>
            <person name="Cheng J.-F."/>
            <person name="Goodwin L."/>
            <person name="Pitluck S."/>
            <person name="Peters L."/>
            <person name="Ovchinnikova G."/>
            <person name="Teshima H."/>
            <person name="Detter J.C."/>
            <person name="Han C."/>
            <person name="Tapia R."/>
            <person name="Land M."/>
            <person name="Hauser L."/>
            <person name="Kyrpides N."/>
            <person name="Ivanova N."/>
            <person name="Pagani I."/>
            <person name="Anderson I."/>
            <person name="Woyke T."/>
        </authorList>
    </citation>
    <scope>NUCLEOTIDE SEQUENCE [LARGE SCALE GENOMIC DNA]</scope>
    <source>
        <strain evidence="4">DSM 18247 / JCM 13945 / KWC4</strain>
    </source>
</reference>
<dbReference type="CDD" id="cd09726">
    <property type="entry name" value="RAMP_I_III"/>
    <property type="match status" value="2"/>
</dbReference>
<dbReference type="KEGG" id="tco:Theco_3119"/>
<name>L0EJ40_THECK</name>
<dbReference type="HOGENOM" id="CLU_041901_1_0_9"/>
<proteinExistence type="predicted"/>
<dbReference type="Proteomes" id="UP000010795">
    <property type="component" value="Chromosome"/>
</dbReference>
<keyword evidence="4" id="KW-1185">Reference proteome</keyword>
<dbReference type="OrthoDB" id="1063910at2"/>
<evidence type="ECO:0000313" key="3">
    <source>
        <dbReference type="EMBL" id="AGA59175.1"/>
    </source>
</evidence>
<organism evidence="3 4">
    <name type="scientific">Thermobacillus composti (strain DSM 18247 / JCM 13945 / KWC4)</name>
    <dbReference type="NCBI Taxonomy" id="717605"/>
    <lineage>
        <taxon>Bacteria</taxon>
        <taxon>Bacillati</taxon>
        <taxon>Bacillota</taxon>
        <taxon>Bacilli</taxon>
        <taxon>Bacillales</taxon>
        <taxon>Paenibacillaceae</taxon>
        <taxon>Thermobacillus</taxon>
    </lineage>
</organism>
<dbReference type="PANTHER" id="PTHR35579">
    <property type="entry name" value="CRISPR SYSTEM CMS ENDORIBONUCLEASE CSM3"/>
    <property type="match status" value="1"/>
</dbReference>